<sequence>MHTDEEIKKEGFRQLSEMTPAELETLTEIDFEVVLQKNDGGSERYTIFFERGFADEKSEWTVRNIIRPDKLQDPEPKNNDTIE</sequence>
<accession>A0ABV5CHS7</accession>
<evidence type="ECO:0000313" key="2">
    <source>
        <dbReference type="Proteomes" id="UP001580928"/>
    </source>
</evidence>
<dbReference type="Proteomes" id="UP001580928">
    <property type="component" value="Unassembled WGS sequence"/>
</dbReference>
<protein>
    <submittedName>
        <fullName evidence="1">Uncharacterized protein</fullName>
    </submittedName>
</protein>
<proteinExistence type="predicted"/>
<comment type="caution">
    <text evidence="1">The sequence shown here is derived from an EMBL/GenBank/DDBJ whole genome shotgun (WGS) entry which is preliminary data.</text>
</comment>
<name>A0ABV5CHS7_9SPHI</name>
<organism evidence="1 2">
    <name type="scientific">Albibacterium profundi</name>
    <dbReference type="NCBI Taxonomy" id="3134906"/>
    <lineage>
        <taxon>Bacteria</taxon>
        <taxon>Pseudomonadati</taxon>
        <taxon>Bacteroidota</taxon>
        <taxon>Sphingobacteriia</taxon>
        <taxon>Sphingobacteriales</taxon>
        <taxon>Sphingobacteriaceae</taxon>
        <taxon>Albibacterium</taxon>
    </lineage>
</organism>
<gene>
    <name evidence="1" type="ORF">WKR92_13780</name>
</gene>
<reference evidence="1 2" key="1">
    <citation type="submission" date="2024-04" db="EMBL/GenBank/DDBJ databases">
        <title>Albibacterium profundi sp. nov., isolated from sediment of the Challenger Deep of Mariana Trench.</title>
        <authorList>
            <person name="Wang Y."/>
        </authorList>
    </citation>
    <scope>NUCLEOTIDE SEQUENCE [LARGE SCALE GENOMIC DNA]</scope>
    <source>
        <strain evidence="1 2">RHL897</strain>
    </source>
</reference>
<dbReference type="RefSeq" id="WP_375558427.1">
    <property type="nucleotide sequence ID" value="NZ_JBBVGT010000003.1"/>
</dbReference>
<keyword evidence="2" id="KW-1185">Reference proteome</keyword>
<evidence type="ECO:0000313" key="1">
    <source>
        <dbReference type="EMBL" id="MFB5946898.1"/>
    </source>
</evidence>
<dbReference type="EMBL" id="JBBVGT010000003">
    <property type="protein sequence ID" value="MFB5946898.1"/>
    <property type="molecule type" value="Genomic_DNA"/>
</dbReference>